<dbReference type="InterPro" id="IPR036388">
    <property type="entry name" value="WH-like_DNA-bd_sf"/>
</dbReference>
<dbReference type="EMBL" id="JADAZL010000023">
    <property type="protein sequence ID" value="MBE2166778.1"/>
    <property type="molecule type" value="Genomic_DNA"/>
</dbReference>
<name>A0ABR9NPW0_9GAMM</name>
<proteinExistence type="inferred from homology"/>
<dbReference type="SUPFAM" id="SSF46785">
    <property type="entry name" value="Winged helix' DNA-binding domain"/>
    <property type="match status" value="2"/>
</dbReference>
<comment type="similarity">
    <text evidence="1">Belongs to the initiator RepB protein family.</text>
</comment>
<accession>A0ABR9NPW0</accession>
<dbReference type="InterPro" id="IPR000525">
    <property type="entry name" value="Initiator_Rep_WH1"/>
</dbReference>
<evidence type="ECO:0000313" key="4">
    <source>
        <dbReference type="Proteomes" id="UP000619170"/>
    </source>
</evidence>
<sequence>MNRETRLVVKDNALIDASFNLSLVEQRLMLLAIVEAREVNKLTPDSPIEVKATSYMEQYKIDERNAYKQLYDASKQLFNRQFSYTDRYADTDAVTVSRWVNEVTYVKDKGMVVMYLNRNVINMISRLEEQFTKYHLSQVSELTSQYSIRLYEILIKFLNIGNSNKYPLNELRNLLGVGVDEYSQMSGFKKRVLDLAVDEINKKTDIQIKYEQFKEGRVISHILFKIGKKKDKKSKTGKDMNTIDMFADMTIKQALMFGDKLSRDIAFQNHYKANVGESIEDYSERIATMLMDGFYVKEWIQYLENVGFVPTRLSE</sequence>
<evidence type="ECO:0000313" key="3">
    <source>
        <dbReference type="EMBL" id="MBE2166778.1"/>
    </source>
</evidence>
<protein>
    <submittedName>
        <fullName evidence="3">Replication initiation protein</fullName>
    </submittedName>
</protein>
<dbReference type="NCBIfam" id="NF038290">
    <property type="entry name" value="repM_Acin"/>
    <property type="match status" value="1"/>
</dbReference>
<dbReference type="Pfam" id="PF21205">
    <property type="entry name" value="Rep3_C"/>
    <property type="match status" value="1"/>
</dbReference>
<organism evidence="3 4">
    <name type="scientific">Acinetobacter oleivorans</name>
    <dbReference type="NCBI Taxonomy" id="1148157"/>
    <lineage>
        <taxon>Bacteria</taxon>
        <taxon>Pseudomonadati</taxon>
        <taxon>Pseudomonadota</taxon>
        <taxon>Gammaproteobacteria</taxon>
        <taxon>Moraxellales</taxon>
        <taxon>Moraxellaceae</taxon>
        <taxon>Acinetobacter</taxon>
    </lineage>
</organism>
<keyword evidence="4" id="KW-1185">Reference proteome</keyword>
<reference evidence="4" key="1">
    <citation type="submission" date="2023-07" db="EMBL/GenBank/DDBJ databases">
        <title>Acinetobacter oleivorans assembled AC1583.</title>
        <authorList>
            <person name="Yeo C.C."/>
        </authorList>
    </citation>
    <scope>NUCLEOTIDE SEQUENCE [LARGE SCALE GENOMIC DNA]</scope>
    <source>
        <strain evidence="4">AC1583</strain>
    </source>
</reference>
<dbReference type="Pfam" id="PF01051">
    <property type="entry name" value="Rep3_N"/>
    <property type="match status" value="1"/>
</dbReference>
<dbReference type="InterPro" id="IPR036390">
    <property type="entry name" value="WH_DNA-bd_sf"/>
</dbReference>
<dbReference type="RefSeq" id="WP_192835285.1">
    <property type="nucleotide sequence ID" value="NZ_JADAZL010000023.1"/>
</dbReference>
<evidence type="ECO:0000256" key="1">
    <source>
        <dbReference type="ARBA" id="ARBA00038283"/>
    </source>
</evidence>
<dbReference type="Proteomes" id="UP000619170">
    <property type="component" value="Unassembled WGS sequence"/>
</dbReference>
<comment type="caution">
    <text evidence="3">The sequence shown here is derived from an EMBL/GenBank/DDBJ whole genome shotgun (WGS) entry which is preliminary data.</text>
</comment>
<evidence type="ECO:0000259" key="2">
    <source>
        <dbReference type="Pfam" id="PF01051"/>
    </source>
</evidence>
<feature type="domain" description="Initiator Rep protein WH1" evidence="2">
    <location>
        <begin position="8"/>
        <end position="154"/>
    </location>
</feature>
<dbReference type="Gene3D" id="1.10.10.10">
    <property type="entry name" value="Winged helix-like DNA-binding domain superfamily/Winged helix DNA-binding domain"/>
    <property type="match status" value="2"/>
</dbReference>
<gene>
    <name evidence="3" type="ORF">IIQ43_19875</name>
</gene>